<evidence type="ECO:0000259" key="1">
    <source>
        <dbReference type="PROSITE" id="PS51332"/>
    </source>
</evidence>
<feature type="domain" description="B12-binding" evidence="1">
    <location>
        <begin position="164"/>
        <end position="293"/>
    </location>
</feature>
<gene>
    <name evidence="2" type="ORF">Pan241w_19250</name>
</gene>
<reference evidence="2 3" key="1">
    <citation type="submission" date="2019-02" db="EMBL/GenBank/DDBJ databases">
        <title>Deep-cultivation of Planctomycetes and their phenomic and genomic characterization uncovers novel biology.</title>
        <authorList>
            <person name="Wiegand S."/>
            <person name="Jogler M."/>
            <person name="Boedeker C."/>
            <person name="Pinto D."/>
            <person name="Vollmers J."/>
            <person name="Rivas-Marin E."/>
            <person name="Kohn T."/>
            <person name="Peeters S.H."/>
            <person name="Heuer A."/>
            <person name="Rast P."/>
            <person name="Oberbeckmann S."/>
            <person name="Bunk B."/>
            <person name="Jeske O."/>
            <person name="Meyerdierks A."/>
            <person name="Storesund J.E."/>
            <person name="Kallscheuer N."/>
            <person name="Luecker S."/>
            <person name="Lage O.M."/>
            <person name="Pohl T."/>
            <person name="Merkel B.J."/>
            <person name="Hornburger P."/>
            <person name="Mueller R.-W."/>
            <person name="Bruemmer F."/>
            <person name="Labrenz M."/>
            <person name="Spormann A.M."/>
            <person name="Op den Camp H."/>
            <person name="Overmann J."/>
            <person name="Amann R."/>
            <person name="Jetten M.S.M."/>
            <person name="Mascher T."/>
            <person name="Medema M.H."/>
            <person name="Devos D.P."/>
            <person name="Kaster A.-K."/>
            <person name="Ovreas L."/>
            <person name="Rohde M."/>
            <person name="Galperin M.Y."/>
            <person name="Jogler C."/>
        </authorList>
    </citation>
    <scope>NUCLEOTIDE SEQUENCE [LARGE SCALE GENOMIC DNA]</scope>
    <source>
        <strain evidence="2 3">Pan241w</strain>
    </source>
</reference>
<dbReference type="InterPro" id="IPR036594">
    <property type="entry name" value="Meth_synthase_dom"/>
</dbReference>
<dbReference type="InterPro" id="IPR006158">
    <property type="entry name" value="Cobalamin-bd"/>
</dbReference>
<dbReference type="Gene3D" id="3.40.50.280">
    <property type="entry name" value="Cobalamin-binding domain"/>
    <property type="match status" value="1"/>
</dbReference>
<accession>A0A517RD91</accession>
<dbReference type="InterPro" id="IPR036724">
    <property type="entry name" value="Cobalamin-bd_sf"/>
</dbReference>
<dbReference type="OrthoDB" id="264258at2"/>
<proteinExistence type="predicted"/>
<evidence type="ECO:0000313" key="2">
    <source>
        <dbReference type="EMBL" id="QDT41857.1"/>
    </source>
</evidence>
<dbReference type="RefSeq" id="WP_145214122.1">
    <property type="nucleotide sequence ID" value="NZ_CP036269.1"/>
</dbReference>
<dbReference type="PROSITE" id="PS51332">
    <property type="entry name" value="B12_BINDING"/>
    <property type="match status" value="1"/>
</dbReference>
<dbReference type="Pfam" id="PF02607">
    <property type="entry name" value="B12-binding_2"/>
    <property type="match status" value="1"/>
</dbReference>
<protein>
    <submittedName>
        <fullName evidence="2">Helix-turn-helix domain protein</fullName>
    </submittedName>
</protein>
<dbReference type="GO" id="GO:0046872">
    <property type="term" value="F:metal ion binding"/>
    <property type="evidence" value="ECO:0007669"/>
    <property type="project" value="InterPro"/>
</dbReference>
<dbReference type="AlphaFoldDB" id="A0A517RD91"/>
<dbReference type="InterPro" id="IPR041657">
    <property type="entry name" value="HTH_17"/>
</dbReference>
<dbReference type="InterPro" id="IPR009061">
    <property type="entry name" value="DNA-bd_dom_put_sf"/>
</dbReference>
<dbReference type="SUPFAM" id="SSF52242">
    <property type="entry name" value="Cobalamin (vitamin B12)-binding domain"/>
    <property type="match status" value="1"/>
</dbReference>
<dbReference type="Gene3D" id="1.10.1660.10">
    <property type="match status" value="1"/>
</dbReference>
<dbReference type="SUPFAM" id="SSF46955">
    <property type="entry name" value="Putative DNA-binding domain"/>
    <property type="match status" value="1"/>
</dbReference>
<dbReference type="Pfam" id="PF12728">
    <property type="entry name" value="HTH_17"/>
    <property type="match status" value="1"/>
</dbReference>
<dbReference type="GO" id="GO:0031419">
    <property type="term" value="F:cobalamin binding"/>
    <property type="evidence" value="ECO:0007669"/>
    <property type="project" value="InterPro"/>
</dbReference>
<dbReference type="KEGG" id="gaz:Pan241w_19250"/>
<keyword evidence="3" id="KW-1185">Reference proteome</keyword>
<dbReference type="Proteomes" id="UP000317171">
    <property type="component" value="Chromosome"/>
</dbReference>
<dbReference type="CDD" id="cd04762">
    <property type="entry name" value="HTH_MerR-trunc"/>
    <property type="match status" value="1"/>
</dbReference>
<organism evidence="2 3">
    <name type="scientific">Gimesia alba</name>
    <dbReference type="NCBI Taxonomy" id="2527973"/>
    <lineage>
        <taxon>Bacteria</taxon>
        <taxon>Pseudomonadati</taxon>
        <taxon>Planctomycetota</taxon>
        <taxon>Planctomycetia</taxon>
        <taxon>Planctomycetales</taxon>
        <taxon>Planctomycetaceae</taxon>
        <taxon>Gimesia</taxon>
    </lineage>
</organism>
<dbReference type="EMBL" id="CP036269">
    <property type="protein sequence ID" value="QDT41857.1"/>
    <property type="molecule type" value="Genomic_DNA"/>
</dbReference>
<dbReference type="Gene3D" id="1.10.1240.10">
    <property type="entry name" value="Methionine synthase domain"/>
    <property type="match status" value="1"/>
</dbReference>
<sequence length="293" mass="32436">MNEFLTPKQVARAIQASESSVKRWCDKGIIPTIYTAGGHRRIALSDLIEFLRSSKHELVRPEVLGLPATTGQTIRVIDRAAVQITEALLLGDEEQCRQIVLDLYLAEHSISSICDLVFAKAFATIGNRWQCGDAEVYQERRGCELALRVLHELRTLIPSPPADAPLAIGGAAEGDQYTMATTMVELVLRDIKWNAVSLGANLPFATLAAAIKEHRPKMFWLSVSHVPDETEFIRAYSELYDEFGLDVAFVVGGRALHESIRQQIQYAAFCDNIRHLEAFAQTLLSATGKQSAT</sequence>
<name>A0A517RD91_9PLAN</name>
<evidence type="ECO:0000313" key="3">
    <source>
        <dbReference type="Proteomes" id="UP000317171"/>
    </source>
</evidence>
<dbReference type="InterPro" id="IPR003759">
    <property type="entry name" value="Cbl-bd_cap"/>
</dbReference>